<dbReference type="Gene3D" id="3.40.50.300">
    <property type="entry name" value="P-loop containing nucleotide triphosphate hydrolases"/>
    <property type="match status" value="1"/>
</dbReference>
<comment type="catalytic activity">
    <reaction evidence="11">
        <text>L-seryl-[protein] + ATP = O-phospho-L-seryl-[protein] + ADP + H(+)</text>
        <dbReference type="Rhea" id="RHEA:17989"/>
        <dbReference type="Rhea" id="RHEA-COMP:9863"/>
        <dbReference type="Rhea" id="RHEA-COMP:11604"/>
        <dbReference type="ChEBI" id="CHEBI:15378"/>
        <dbReference type="ChEBI" id="CHEBI:29999"/>
        <dbReference type="ChEBI" id="CHEBI:30616"/>
        <dbReference type="ChEBI" id="CHEBI:83421"/>
        <dbReference type="ChEBI" id="CHEBI:456216"/>
        <dbReference type="EC" id="2.7.11.1"/>
    </reaction>
</comment>
<dbReference type="InterPro" id="IPR001611">
    <property type="entry name" value="Leu-rich_rpt"/>
</dbReference>
<dbReference type="NCBIfam" id="TIGR00231">
    <property type="entry name" value="small_GTP"/>
    <property type="match status" value="1"/>
</dbReference>
<keyword evidence="8" id="KW-0067">ATP-binding</keyword>
<dbReference type="SUPFAM" id="SSF52047">
    <property type="entry name" value="RNI-like"/>
    <property type="match status" value="1"/>
</dbReference>
<dbReference type="Gene3D" id="1.10.10.10">
    <property type="entry name" value="Winged helix-like DNA-binding domain superfamily/Winged helix DNA-binding domain"/>
    <property type="match status" value="1"/>
</dbReference>
<dbReference type="Pfam" id="PF08477">
    <property type="entry name" value="Roc"/>
    <property type="match status" value="1"/>
</dbReference>
<dbReference type="Gene3D" id="3.40.50.10140">
    <property type="entry name" value="Toll/interleukin-1 receptor homology (TIR) domain"/>
    <property type="match status" value="1"/>
</dbReference>
<dbReference type="PRINTS" id="PR00449">
    <property type="entry name" value="RASTRNSFRMNG"/>
</dbReference>
<dbReference type="InterPro" id="IPR035897">
    <property type="entry name" value="Toll_tir_struct_dom_sf"/>
</dbReference>
<dbReference type="PROSITE" id="PS51450">
    <property type="entry name" value="LRR"/>
    <property type="match status" value="2"/>
</dbReference>
<evidence type="ECO:0000256" key="8">
    <source>
        <dbReference type="ARBA" id="ARBA00022840"/>
    </source>
</evidence>
<keyword evidence="4" id="KW-0808">Transferase</keyword>
<dbReference type="PANTHER" id="PTHR48051:SF1">
    <property type="entry name" value="RAS SUPPRESSOR PROTEIN 1"/>
    <property type="match status" value="1"/>
</dbReference>
<proteinExistence type="predicted"/>
<comment type="catalytic activity">
    <reaction evidence="10">
        <text>L-threonyl-[protein] + ATP = O-phospho-L-threonyl-[protein] + ADP + H(+)</text>
        <dbReference type="Rhea" id="RHEA:46608"/>
        <dbReference type="Rhea" id="RHEA-COMP:11060"/>
        <dbReference type="Rhea" id="RHEA-COMP:11605"/>
        <dbReference type="ChEBI" id="CHEBI:15378"/>
        <dbReference type="ChEBI" id="CHEBI:30013"/>
        <dbReference type="ChEBI" id="CHEBI:30616"/>
        <dbReference type="ChEBI" id="CHEBI:61977"/>
        <dbReference type="ChEBI" id="CHEBI:456216"/>
        <dbReference type="EC" id="2.7.11.1"/>
    </reaction>
</comment>
<sequence length="868" mass="99915">MEKPQEDRTKAEHLITECIKKRAPTLSLTGLGLRALPESLRALNWLETLEIGQNNITHLPEWIGELTQLRFLGIREDGLQAFPASIIRLERLDTLLIIGVLPSLAQEELGRLSSLKRLALVGSKLTEVPSWIRGLRNLETLVLFSNRITTLPDWIGELQNLETLDLKNNHLTTIPLSLLESYSLNILRLEKNQALSIPVEILKTGNSRRILSYYFRTSIPGTSKPLNEFKLILVGRGGVGKTTLVHRLITDRYKEFKRTPGIKITQWETRIGDDAVRAHIWDFGGQEIMHGTHRFFMTERALYLVLISGREDTVDRDAEYWLSMVRSFAGDVPIIVLLHKWSDYHFELNRKLLREKYGQNLVFAETDSSTGHGIDALREHLRELATSLPGLRAAWPSAWRFVKEELPQKKKSWMTFDDFLAFCVDWGIADSKDQESLAESLHDLGLMLSYRADETLRDFGVLNPQWVTKGIYEMLNSPVLRDANGRFTIHAFEQVLPAKTYPKELHRFLLALMRKFRLCHPLDEKGEKYLIPELLTKEEPNLDAQFQPDKCLGFIYRYDSVLPEGLLPRFIVETYVHREPKHAWRTGVVLERANCRALVRGDVQGRAITVRVDGIGNGRREMLGIIREHFERIHKSYEKLPVTEYVPIPGFPDAVVKHELLLKYERTERAKIAVEIGDELRDFSVKELLDGVDLPGAPRAKLIDVGKLRLPDYDQILGRDSLPVFISYARKDWRFLDQLRAALVPYERKGELEVQADELVAPGQTWEDEILTRLSWARIVILLLSNDFIRSSYCMEQELPRVMERRDAGECEVVPVVIRPCRYDKLELGKIQAIQPDDKPISAHKNKDSAWLEVTKQLDRVIAPQKRR</sequence>
<dbReference type="Pfam" id="PF13676">
    <property type="entry name" value="TIR_2"/>
    <property type="match status" value="1"/>
</dbReference>
<evidence type="ECO:0000256" key="4">
    <source>
        <dbReference type="ARBA" id="ARBA00022679"/>
    </source>
</evidence>
<reference evidence="14 15" key="1">
    <citation type="submission" date="2021-02" db="EMBL/GenBank/DDBJ databases">
        <title>De Novo genome assembly of isolated myxobacteria.</title>
        <authorList>
            <person name="Stevens D.C."/>
        </authorList>
    </citation>
    <scope>NUCLEOTIDE SEQUENCE [LARGE SCALE GENOMIC DNA]</scope>
    <source>
        <strain evidence="15">SCPEA02</strain>
    </source>
</reference>
<dbReference type="InterPro" id="IPR005225">
    <property type="entry name" value="Small_GTP-bd"/>
</dbReference>
<evidence type="ECO:0000256" key="9">
    <source>
        <dbReference type="ARBA" id="ARBA00023134"/>
    </source>
</evidence>
<dbReference type="SMART" id="SM00255">
    <property type="entry name" value="TIR"/>
    <property type="match status" value="1"/>
</dbReference>
<evidence type="ECO:0000256" key="2">
    <source>
        <dbReference type="ARBA" id="ARBA00022527"/>
    </source>
</evidence>
<dbReference type="InterPro" id="IPR032171">
    <property type="entry name" value="COR-A"/>
</dbReference>
<evidence type="ECO:0000256" key="7">
    <source>
        <dbReference type="ARBA" id="ARBA00022777"/>
    </source>
</evidence>
<accession>A0ABX7P0P1</accession>
<dbReference type="InterPro" id="IPR000157">
    <property type="entry name" value="TIR_dom"/>
</dbReference>
<feature type="domain" description="TIR" evidence="12">
    <location>
        <begin position="720"/>
        <end position="858"/>
    </location>
</feature>
<dbReference type="PROSITE" id="PS50104">
    <property type="entry name" value="TIR"/>
    <property type="match status" value="1"/>
</dbReference>
<dbReference type="InterPro" id="IPR057263">
    <property type="entry name" value="COR-B"/>
</dbReference>
<dbReference type="PANTHER" id="PTHR48051">
    <property type="match status" value="1"/>
</dbReference>
<evidence type="ECO:0000259" key="12">
    <source>
        <dbReference type="PROSITE" id="PS50104"/>
    </source>
</evidence>
<keyword evidence="3" id="KW-0433">Leucine-rich repeat</keyword>
<keyword evidence="6" id="KW-0547">Nucleotide-binding</keyword>
<dbReference type="Pfam" id="PF00560">
    <property type="entry name" value="LRR_1"/>
    <property type="match status" value="2"/>
</dbReference>
<dbReference type="InterPro" id="IPR050216">
    <property type="entry name" value="LRR_domain-containing"/>
</dbReference>
<dbReference type="SMART" id="SM00369">
    <property type="entry name" value="LRR_TYP"/>
    <property type="match status" value="4"/>
</dbReference>
<dbReference type="SMART" id="SM00175">
    <property type="entry name" value="RAB"/>
    <property type="match status" value="1"/>
</dbReference>
<evidence type="ECO:0000256" key="5">
    <source>
        <dbReference type="ARBA" id="ARBA00022737"/>
    </source>
</evidence>
<evidence type="ECO:0000313" key="15">
    <source>
        <dbReference type="Proteomes" id="UP000662747"/>
    </source>
</evidence>
<dbReference type="PROSITE" id="PS51424">
    <property type="entry name" value="ROC"/>
    <property type="match status" value="1"/>
</dbReference>
<keyword evidence="7" id="KW-0418">Kinase</keyword>
<feature type="domain" description="Roc" evidence="13">
    <location>
        <begin position="222"/>
        <end position="388"/>
    </location>
</feature>
<dbReference type="Proteomes" id="UP000662747">
    <property type="component" value="Chromosome"/>
</dbReference>
<evidence type="ECO:0000256" key="10">
    <source>
        <dbReference type="ARBA" id="ARBA00047899"/>
    </source>
</evidence>
<keyword evidence="2" id="KW-0723">Serine/threonine-protein kinase</keyword>
<protein>
    <recommendedName>
        <fullName evidence="1">non-specific serine/threonine protein kinase</fullName>
        <ecNumber evidence="1">2.7.11.1</ecNumber>
    </recommendedName>
</protein>
<dbReference type="Pfam" id="PF16095">
    <property type="entry name" value="COR-A"/>
    <property type="match status" value="1"/>
</dbReference>
<dbReference type="SUPFAM" id="SSF52200">
    <property type="entry name" value="Toll/Interleukin receptor TIR domain"/>
    <property type="match status" value="1"/>
</dbReference>
<dbReference type="EMBL" id="CP071090">
    <property type="protein sequence ID" value="QSQ23236.1"/>
    <property type="molecule type" value="Genomic_DNA"/>
</dbReference>
<dbReference type="InterPro" id="IPR032675">
    <property type="entry name" value="LRR_dom_sf"/>
</dbReference>
<name>A0ABX7P0P1_9BACT</name>
<evidence type="ECO:0000256" key="3">
    <source>
        <dbReference type="ARBA" id="ARBA00022614"/>
    </source>
</evidence>
<evidence type="ECO:0000313" key="14">
    <source>
        <dbReference type="EMBL" id="QSQ23236.1"/>
    </source>
</evidence>
<keyword evidence="9" id="KW-0342">GTP-binding</keyword>
<keyword evidence="15" id="KW-1185">Reference proteome</keyword>
<dbReference type="InterPro" id="IPR027417">
    <property type="entry name" value="P-loop_NTPase"/>
</dbReference>
<dbReference type="InterPro" id="IPR003591">
    <property type="entry name" value="Leu-rich_rpt_typical-subtyp"/>
</dbReference>
<dbReference type="EC" id="2.7.11.1" evidence="1"/>
<keyword evidence="5" id="KW-0677">Repeat</keyword>
<evidence type="ECO:0000256" key="11">
    <source>
        <dbReference type="ARBA" id="ARBA00048679"/>
    </source>
</evidence>
<dbReference type="Gene3D" id="3.30.310.200">
    <property type="match status" value="1"/>
</dbReference>
<dbReference type="InterPro" id="IPR055414">
    <property type="entry name" value="LRR_R13L4/SHOC2-like"/>
</dbReference>
<dbReference type="RefSeq" id="WP_206724811.1">
    <property type="nucleotide sequence ID" value="NZ_CP071090.1"/>
</dbReference>
<organism evidence="14 15">
    <name type="scientific">Pyxidicoccus parkwayensis</name>
    <dbReference type="NCBI Taxonomy" id="2813578"/>
    <lineage>
        <taxon>Bacteria</taxon>
        <taxon>Pseudomonadati</taxon>
        <taxon>Myxococcota</taxon>
        <taxon>Myxococcia</taxon>
        <taxon>Myxococcales</taxon>
        <taxon>Cystobacterineae</taxon>
        <taxon>Myxococcaceae</taxon>
        <taxon>Pyxidicoccus</taxon>
    </lineage>
</organism>
<dbReference type="Gene3D" id="1.10.10.2200">
    <property type="match status" value="1"/>
</dbReference>
<evidence type="ECO:0000256" key="1">
    <source>
        <dbReference type="ARBA" id="ARBA00012513"/>
    </source>
</evidence>
<gene>
    <name evidence="14" type="ORF">JY651_50580</name>
</gene>
<dbReference type="Gene3D" id="3.80.10.10">
    <property type="entry name" value="Ribonuclease Inhibitor"/>
    <property type="match status" value="1"/>
</dbReference>
<dbReference type="InterPro" id="IPR020859">
    <property type="entry name" value="ROC"/>
</dbReference>
<dbReference type="Pfam" id="PF23598">
    <property type="entry name" value="LRR_14"/>
    <property type="match status" value="1"/>
</dbReference>
<dbReference type="InterPro" id="IPR036388">
    <property type="entry name" value="WH-like_DNA-bd_sf"/>
</dbReference>
<dbReference type="Pfam" id="PF25497">
    <property type="entry name" value="COR-B"/>
    <property type="match status" value="1"/>
</dbReference>
<evidence type="ECO:0000256" key="6">
    <source>
        <dbReference type="ARBA" id="ARBA00022741"/>
    </source>
</evidence>
<dbReference type="SUPFAM" id="SSF52540">
    <property type="entry name" value="P-loop containing nucleoside triphosphate hydrolases"/>
    <property type="match status" value="1"/>
</dbReference>
<evidence type="ECO:0000259" key="13">
    <source>
        <dbReference type="PROSITE" id="PS51424"/>
    </source>
</evidence>